<keyword evidence="2" id="KW-1185">Reference proteome</keyword>
<accession>A0ACB8ALE9</accession>
<evidence type="ECO:0000313" key="2">
    <source>
        <dbReference type="Proteomes" id="UP000790377"/>
    </source>
</evidence>
<protein>
    <submittedName>
        <fullName evidence="1">Uncharacterized protein</fullName>
    </submittedName>
</protein>
<name>A0ACB8ALE9_9AGAM</name>
<organism evidence="1 2">
    <name type="scientific">Hygrophoropsis aurantiaca</name>
    <dbReference type="NCBI Taxonomy" id="72124"/>
    <lineage>
        <taxon>Eukaryota</taxon>
        <taxon>Fungi</taxon>
        <taxon>Dikarya</taxon>
        <taxon>Basidiomycota</taxon>
        <taxon>Agaricomycotina</taxon>
        <taxon>Agaricomycetes</taxon>
        <taxon>Agaricomycetidae</taxon>
        <taxon>Boletales</taxon>
        <taxon>Coniophorineae</taxon>
        <taxon>Hygrophoropsidaceae</taxon>
        <taxon>Hygrophoropsis</taxon>
    </lineage>
</organism>
<proteinExistence type="predicted"/>
<sequence length="682" mass="74104">MRCAFDAAKTWCRRSTIILGLLLLASPVTSIWPFPPKRFTKNSLMEAGSMGLNDGGRIVAFGDFNGDQYLDVLTLDPDQQTLSAYLWNRESYAFENVSSIRHSMPIYNVIPGDFTHDGKLDILVMSASAVHNQLDMDLYRGLHNGHFETTTVSIPPSTLAEPITVDINGDMRIDLLGTPSLLNFAPSTLQVWKNAWNSTEPSPPLFELENPPFNGVQCTLANPHSNAVIDLNGDCLADVFLVCDDGSGGKTFQIWVNNKDAGFSLAQQGALPSGTQAISFADIDRDGTIDMVFPTCSSVSSTGIGSNCVINIAYNKQLPLCASATEHSIDKNGRRTCRSPEELCTADPNFRFDLGTSTKNKAFVQVPLSSILGSPSSSLLVQDTTFSPPIPLPIKLGDANLDGFPDLLFITDTNGMRTPKLVFSVPCGKGVPGCGKNGEGKRGWSILTKSAESLENVKDARGAAFLDMAEDGTLDIVVQRTGTQGQGTISFIQNNIYYDAFFLKAIVLNGACNNGWCQSSNGSSYLPFGVSYSGATYKYTVLDTSAKRSAAQVGQLPQTSYHSLLTPYSFFGLGRTNNYIENLFVGSTKHTDQHFINMEGVIPNSRVVIHPPPDGADAGDGGAGWRRELFLRPGEWIPWVTLTVVVATGILASIVFVLHLNEKREDELERRRASHHINFDAL</sequence>
<dbReference type="EMBL" id="MU267619">
    <property type="protein sequence ID" value="KAH7914077.1"/>
    <property type="molecule type" value="Genomic_DNA"/>
</dbReference>
<comment type="caution">
    <text evidence="1">The sequence shown here is derived from an EMBL/GenBank/DDBJ whole genome shotgun (WGS) entry which is preliminary data.</text>
</comment>
<gene>
    <name evidence="1" type="ORF">BJ138DRAFT_1144581</name>
</gene>
<evidence type="ECO:0000313" key="1">
    <source>
        <dbReference type="EMBL" id="KAH7914077.1"/>
    </source>
</evidence>
<reference evidence="1" key="1">
    <citation type="journal article" date="2021" name="New Phytol.">
        <title>Evolutionary innovations through gain and loss of genes in the ectomycorrhizal Boletales.</title>
        <authorList>
            <person name="Wu G."/>
            <person name="Miyauchi S."/>
            <person name="Morin E."/>
            <person name="Kuo A."/>
            <person name="Drula E."/>
            <person name="Varga T."/>
            <person name="Kohler A."/>
            <person name="Feng B."/>
            <person name="Cao Y."/>
            <person name="Lipzen A."/>
            <person name="Daum C."/>
            <person name="Hundley H."/>
            <person name="Pangilinan J."/>
            <person name="Johnson J."/>
            <person name="Barry K."/>
            <person name="LaButti K."/>
            <person name="Ng V."/>
            <person name="Ahrendt S."/>
            <person name="Min B."/>
            <person name="Choi I.G."/>
            <person name="Park H."/>
            <person name="Plett J.M."/>
            <person name="Magnuson J."/>
            <person name="Spatafora J.W."/>
            <person name="Nagy L.G."/>
            <person name="Henrissat B."/>
            <person name="Grigoriev I.V."/>
            <person name="Yang Z.L."/>
            <person name="Xu J."/>
            <person name="Martin F.M."/>
        </authorList>
    </citation>
    <scope>NUCLEOTIDE SEQUENCE</scope>
    <source>
        <strain evidence="1">ATCC 28755</strain>
    </source>
</reference>
<dbReference type="Proteomes" id="UP000790377">
    <property type="component" value="Unassembled WGS sequence"/>
</dbReference>